<evidence type="ECO:0000313" key="1">
    <source>
        <dbReference type="EMBL" id="SMP33703.1"/>
    </source>
</evidence>
<dbReference type="EMBL" id="FXTZ01000016">
    <property type="protein sequence ID" value="SMP33703.1"/>
    <property type="molecule type" value="Genomic_DNA"/>
</dbReference>
<name>A0ABY1PHQ9_9FLAO</name>
<dbReference type="Proteomes" id="UP001157960">
    <property type="component" value="Unassembled WGS sequence"/>
</dbReference>
<keyword evidence="2" id="KW-1185">Reference proteome</keyword>
<organism evidence="1 2">
    <name type="scientific">Chryseobacterium profundimaris</name>
    <dbReference type="NCBI Taxonomy" id="1387275"/>
    <lineage>
        <taxon>Bacteria</taxon>
        <taxon>Pseudomonadati</taxon>
        <taxon>Bacteroidota</taxon>
        <taxon>Flavobacteriia</taxon>
        <taxon>Flavobacteriales</taxon>
        <taxon>Weeksellaceae</taxon>
        <taxon>Chryseobacterium group</taxon>
        <taxon>Chryseobacterium</taxon>
    </lineage>
</organism>
<evidence type="ECO:0000313" key="2">
    <source>
        <dbReference type="Proteomes" id="UP001157960"/>
    </source>
</evidence>
<gene>
    <name evidence="1" type="ORF">SAMN06264346_11655</name>
</gene>
<protein>
    <submittedName>
        <fullName evidence="1">Nucleotidyl transferase AbiEii toxin, Type IV TA system</fullName>
    </submittedName>
</protein>
<sequence length="217" mass="24898">MLYYNTVDSLLKESLETLMAATILENFRLVGGTSLSLQIGHRMSVDIDLFTDAEYGSVDFEEIDTYLKSTFPYVDSFSDMAPSLGKSYAIGTGRDNAVKLDLYYTDQFIQPAIVADNNIRLATIEEIIAMKVDIVQRGGRKKDFWDLHAVLDYYDITKMLDLHLHRYPYGHDHDLIVKNFTNFKLADGDFEPICLQGKYWDFIKDDIKEAVSKFKKS</sequence>
<accession>A0ABY1PHQ9</accession>
<dbReference type="GO" id="GO:0016740">
    <property type="term" value="F:transferase activity"/>
    <property type="evidence" value="ECO:0007669"/>
    <property type="project" value="UniProtKB-KW"/>
</dbReference>
<keyword evidence="1" id="KW-0808">Transferase</keyword>
<dbReference type="RefSeq" id="WP_283423589.1">
    <property type="nucleotide sequence ID" value="NZ_FXTZ01000016.1"/>
</dbReference>
<proteinExistence type="predicted"/>
<dbReference type="InterPro" id="IPR014942">
    <property type="entry name" value="AbiEii"/>
</dbReference>
<comment type="caution">
    <text evidence="1">The sequence shown here is derived from an EMBL/GenBank/DDBJ whole genome shotgun (WGS) entry which is preliminary data.</text>
</comment>
<reference evidence="1 2" key="1">
    <citation type="submission" date="2017-05" db="EMBL/GenBank/DDBJ databases">
        <authorList>
            <person name="Varghese N."/>
            <person name="Submissions S."/>
        </authorList>
    </citation>
    <scope>NUCLEOTIDE SEQUENCE [LARGE SCALE GENOMIC DNA]</scope>
    <source>
        <strain evidence="1 2">DSM 28214</strain>
    </source>
</reference>
<dbReference type="Pfam" id="PF08843">
    <property type="entry name" value="AbiEii"/>
    <property type="match status" value="1"/>
</dbReference>